<dbReference type="Proteomes" id="UP000787635">
    <property type="component" value="Unassembled WGS sequence"/>
</dbReference>
<reference evidence="1 2" key="1">
    <citation type="submission" date="2020-03" db="EMBL/GenBank/DDBJ databases">
        <title>Roseomonas selenitidurans sp. nov. isolated from urban soil.</title>
        <authorList>
            <person name="Liu H."/>
        </authorList>
    </citation>
    <scope>NUCLEOTIDE SEQUENCE [LARGE SCALE GENOMIC DNA]</scope>
    <source>
        <strain evidence="1 2">BU-1</strain>
    </source>
</reference>
<gene>
    <name evidence="1" type="ORF">HEQ75_05010</name>
</gene>
<proteinExistence type="predicted"/>
<organism evidence="1 2">
    <name type="scientific">Falsiroseomonas selenitidurans</name>
    <dbReference type="NCBI Taxonomy" id="2716335"/>
    <lineage>
        <taxon>Bacteria</taxon>
        <taxon>Pseudomonadati</taxon>
        <taxon>Pseudomonadota</taxon>
        <taxon>Alphaproteobacteria</taxon>
        <taxon>Acetobacterales</taxon>
        <taxon>Roseomonadaceae</taxon>
        <taxon>Falsiroseomonas</taxon>
    </lineage>
</organism>
<dbReference type="EMBL" id="JAAVNE010000005">
    <property type="protein sequence ID" value="NKC30210.1"/>
    <property type="molecule type" value="Genomic_DNA"/>
</dbReference>
<evidence type="ECO:0000313" key="1">
    <source>
        <dbReference type="EMBL" id="NKC30210.1"/>
    </source>
</evidence>
<sequence>MLAADMLPATYGNGRYLRRWSLIGGRPRCILPPLMLAEATPAELGAVAAENARLHALLEAAEAVEAAQSRIAAGAAVPEDQVLLDGADAATLALVTLRAGDASAEPVALALLDPQDQVVQVVAVDAGWAPVPPLRAVPAAPGARIGGHYADGVFTPPATPGPVPPEVTLRQLLLALVAQGWITEAEALAAARTGELPGSLAAMLPGLSAAEQFALRLTWAAMYSAERASPVWDLFIGAGVATADQVDALFRAAAEVA</sequence>
<name>A0ABX1E0M8_9PROT</name>
<keyword evidence="2" id="KW-1185">Reference proteome</keyword>
<dbReference type="RefSeq" id="WP_168027829.1">
    <property type="nucleotide sequence ID" value="NZ_JAAVNE010000005.1"/>
</dbReference>
<accession>A0ABX1E0M8</accession>
<evidence type="ECO:0000313" key="2">
    <source>
        <dbReference type="Proteomes" id="UP000787635"/>
    </source>
</evidence>
<comment type="caution">
    <text evidence="1">The sequence shown here is derived from an EMBL/GenBank/DDBJ whole genome shotgun (WGS) entry which is preliminary data.</text>
</comment>
<protein>
    <submittedName>
        <fullName evidence="1">Uncharacterized protein</fullName>
    </submittedName>
</protein>